<dbReference type="InterPro" id="IPR004027">
    <property type="entry name" value="SEC_C_motif"/>
</dbReference>
<dbReference type="Gene3D" id="3.10.450.50">
    <property type="match status" value="1"/>
</dbReference>
<reference evidence="1 2" key="1">
    <citation type="submission" date="2020-01" db="EMBL/GenBank/DDBJ databases">
        <title>Draft genome sequence of Cand. Neptunochlamydia vexilliferae K9.</title>
        <authorList>
            <person name="Schulz F."/>
            <person name="Koestlbacher S."/>
            <person name="Wascher F."/>
            <person name="Pizzetti I."/>
            <person name="Horn M."/>
        </authorList>
    </citation>
    <scope>NUCLEOTIDE SEQUENCE [LARGE SCALE GENOMIC DNA]</scope>
    <source>
        <strain evidence="1 2">K9</strain>
    </source>
</reference>
<name>A0ABS0B160_9BACT</name>
<dbReference type="PANTHER" id="PTHR33747:SF1">
    <property type="entry name" value="ADENYLATE CYCLASE-ASSOCIATED CAP C-TERMINAL DOMAIN-CONTAINING PROTEIN"/>
    <property type="match status" value="1"/>
</dbReference>
<dbReference type="PANTHER" id="PTHR33747">
    <property type="entry name" value="UPF0225 PROTEIN SCO1677"/>
    <property type="match status" value="1"/>
</dbReference>
<evidence type="ECO:0000313" key="2">
    <source>
        <dbReference type="Proteomes" id="UP001194714"/>
    </source>
</evidence>
<organism evidence="1 2">
    <name type="scientific">Candidatus Neptunichlamydia vexilliferae</name>
    <dbReference type="NCBI Taxonomy" id="1651774"/>
    <lineage>
        <taxon>Bacteria</taxon>
        <taxon>Pseudomonadati</taxon>
        <taxon>Chlamydiota</taxon>
        <taxon>Chlamydiia</taxon>
        <taxon>Parachlamydiales</taxon>
        <taxon>Simkaniaceae</taxon>
        <taxon>Candidatus Neptunichlamydia</taxon>
    </lineage>
</organism>
<protein>
    <submittedName>
        <fullName evidence="1">Uncharacterized protein</fullName>
    </submittedName>
</protein>
<proteinExistence type="predicted"/>
<keyword evidence="2" id="KW-1185">Reference proteome</keyword>
<gene>
    <name evidence="1" type="ORF">NEPTK9_001442</name>
</gene>
<dbReference type="Proteomes" id="UP001194714">
    <property type="component" value="Unassembled WGS sequence"/>
</dbReference>
<dbReference type="SUPFAM" id="SSF103642">
    <property type="entry name" value="Sec-C motif"/>
    <property type="match status" value="1"/>
</dbReference>
<evidence type="ECO:0000313" key="1">
    <source>
        <dbReference type="EMBL" id="MBF5059919.1"/>
    </source>
</evidence>
<sequence>MSFLSFGRVFPEIASRETRCITTSEEGPVPPDTYYFLDLYCIDTECDCRKAHFAVVTENWEKEYAHIQFGWEEKAYYDNHFSFEDHDLPGPSIPPFTFFPHGEYFVELFRVFCANDPDYVERLKRHCALMKQASKEQNLFEKMVLDMEEDSIGRNDPCICGSGKKYKKCCKGKVGLK</sequence>
<comment type="caution">
    <text evidence="1">The sequence shown here is derived from an EMBL/GenBank/DDBJ whole genome shotgun (WGS) entry which is preliminary data.</text>
</comment>
<dbReference type="EMBL" id="JAAEJV010000051">
    <property type="protein sequence ID" value="MBF5059919.1"/>
    <property type="molecule type" value="Genomic_DNA"/>
</dbReference>
<accession>A0ABS0B160</accession>
<dbReference type="Pfam" id="PF02810">
    <property type="entry name" value="SEC-C"/>
    <property type="match status" value="1"/>
</dbReference>